<evidence type="ECO:0000256" key="4">
    <source>
        <dbReference type="ARBA" id="ARBA00017099"/>
    </source>
</evidence>
<accession>A0ABN6CUU3</accession>
<name>A0ABN6CUU3_9GAMM</name>
<evidence type="ECO:0000256" key="6">
    <source>
        <dbReference type="RuleBase" id="RU364082"/>
    </source>
</evidence>
<dbReference type="Pfam" id="PF04321">
    <property type="entry name" value="RmlD_sub_bind"/>
    <property type="match status" value="2"/>
</dbReference>
<dbReference type="Proteomes" id="UP001054820">
    <property type="component" value="Chromosome"/>
</dbReference>
<dbReference type="Gene3D" id="3.90.25.10">
    <property type="entry name" value="UDP-galactose 4-epimerase, domain 1"/>
    <property type="match status" value="1"/>
</dbReference>
<keyword evidence="6" id="KW-0560">Oxidoreductase</keyword>
<comment type="catalytic activity">
    <reaction evidence="5 6">
        <text>dTDP-beta-L-rhamnose + NADP(+) = dTDP-4-dehydro-beta-L-rhamnose + NADPH + H(+)</text>
        <dbReference type="Rhea" id="RHEA:21796"/>
        <dbReference type="ChEBI" id="CHEBI:15378"/>
        <dbReference type="ChEBI" id="CHEBI:57510"/>
        <dbReference type="ChEBI" id="CHEBI:57783"/>
        <dbReference type="ChEBI" id="CHEBI:58349"/>
        <dbReference type="ChEBI" id="CHEBI:62830"/>
        <dbReference type="EC" id="1.1.1.133"/>
    </reaction>
</comment>
<comment type="similarity">
    <text evidence="2 6">Belongs to the dTDP-4-dehydrorhamnose reductase family.</text>
</comment>
<dbReference type="CDD" id="cd05254">
    <property type="entry name" value="dTDP_HR_like_SDR_e"/>
    <property type="match status" value="1"/>
</dbReference>
<keyword evidence="9" id="KW-1185">Reference proteome</keyword>
<comment type="cofactor">
    <cofactor evidence="6">
        <name>Mg(2+)</name>
        <dbReference type="ChEBI" id="CHEBI:18420"/>
    </cofactor>
    <text evidence="6">Binds 1 Mg(2+) ion per monomer.</text>
</comment>
<dbReference type="SUPFAM" id="SSF51735">
    <property type="entry name" value="NAD(P)-binding Rossmann-fold domains"/>
    <property type="match status" value="1"/>
</dbReference>
<feature type="domain" description="RmlD-like substrate binding" evidence="7">
    <location>
        <begin position="6"/>
        <end position="221"/>
    </location>
</feature>
<evidence type="ECO:0000313" key="9">
    <source>
        <dbReference type="Proteomes" id="UP001054820"/>
    </source>
</evidence>
<protein>
    <recommendedName>
        <fullName evidence="4 6">dTDP-4-dehydrorhamnose reductase</fullName>
        <ecNumber evidence="3 6">1.1.1.133</ecNumber>
    </recommendedName>
</protein>
<keyword evidence="6" id="KW-0521">NADP</keyword>
<dbReference type="PANTHER" id="PTHR10491:SF4">
    <property type="entry name" value="METHIONINE ADENOSYLTRANSFERASE 2 SUBUNIT BETA"/>
    <property type="match status" value="1"/>
</dbReference>
<comment type="pathway">
    <text evidence="1 6">Carbohydrate biosynthesis; dTDP-L-rhamnose biosynthesis.</text>
</comment>
<sequence length="320" mass="35724">MQNQIKILVTGKNGQLGQSLNQLTANYPLFTMHFVGRDELDLSSAESIQAYFANNEYDVIINCAAYTAVDKAESEPGLADQINHLAVKQLAEIAKQQDAMLIHISTDYVFNGQNFKPYSESDATDPQSVYGLTKLKGEQAIQAINPKGCIIRTSWVYSEFGNNFVKTMLRLGKEKEQLGIIFDQVGTPTYAGDLAEAILQIIDRTVIARSASDVAIYEASSGLKMDRHTTLAMTEGDAPTKNEVFHFSNEGVCSWYDFAKTIFEYAKIPCVVLPIESRCYPTPATRPHYSLMNKAKIKQAYNLEIPYWKDSLKKCLVNIS</sequence>
<evidence type="ECO:0000256" key="1">
    <source>
        <dbReference type="ARBA" id="ARBA00004781"/>
    </source>
</evidence>
<dbReference type="Gene3D" id="3.40.50.720">
    <property type="entry name" value="NAD(P)-binding Rossmann-like Domain"/>
    <property type="match status" value="1"/>
</dbReference>
<dbReference type="InterPro" id="IPR029903">
    <property type="entry name" value="RmlD-like-bd"/>
</dbReference>
<evidence type="ECO:0000259" key="7">
    <source>
        <dbReference type="Pfam" id="PF04321"/>
    </source>
</evidence>
<organism evidence="8 9">
    <name type="scientific">Thiomicrorhabdus immobilis</name>
    <dbReference type="NCBI Taxonomy" id="2791037"/>
    <lineage>
        <taxon>Bacteria</taxon>
        <taxon>Pseudomonadati</taxon>
        <taxon>Pseudomonadota</taxon>
        <taxon>Gammaproteobacteria</taxon>
        <taxon>Thiotrichales</taxon>
        <taxon>Piscirickettsiaceae</taxon>
        <taxon>Thiomicrorhabdus</taxon>
    </lineage>
</organism>
<dbReference type="InterPro" id="IPR036291">
    <property type="entry name" value="NAD(P)-bd_dom_sf"/>
</dbReference>
<evidence type="ECO:0000256" key="5">
    <source>
        <dbReference type="ARBA" id="ARBA00048200"/>
    </source>
</evidence>
<dbReference type="PANTHER" id="PTHR10491">
    <property type="entry name" value="DTDP-4-DEHYDRORHAMNOSE REDUCTASE"/>
    <property type="match status" value="1"/>
</dbReference>
<evidence type="ECO:0000256" key="2">
    <source>
        <dbReference type="ARBA" id="ARBA00010944"/>
    </source>
</evidence>
<gene>
    <name evidence="8" type="primary">rmlD</name>
    <name evidence="8" type="ORF">THMIRHAM_05280</name>
</gene>
<dbReference type="EMBL" id="AP024202">
    <property type="protein sequence ID" value="BCN92743.1"/>
    <property type="molecule type" value="Genomic_DNA"/>
</dbReference>
<dbReference type="InterPro" id="IPR005913">
    <property type="entry name" value="dTDP_dehydrorham_reduct"/>
</dbReference>
<dbReference type="EC" id="1.1.1.133" evidence="3 6"/>
<dbReference type="RefSeq" id="WP_237262916.1">
    <property type="nucleotide sequence ID" value="NZ_AP024202.1"/>
</dbReference>
<evidence type="ECO:0000256" key="3">
    <source>
        <dbReference type="ARBA" id="ARBA00012929"/>
    </source>
</evidence>
<proteinExistence type="inferred from homology"/>
<dbReference type="NCBIfam" id="TIGR01214">
    <property type="entry name" value="rmlD"/>
    <property type="match status" value="1"/>
</dbReference>
<evidence type="ECO:0000313" key="8">
    <source>
        <dbReference type="EMBL" id="BCN92743.1"/>
    </source>
</evidence>
<feature type="domain" description="RmlD-like substrate binding" evidence="7">
    <location>
        <begin position="235"/>
        <end position="318"/>
    </location>
</feature>
<reference evidence="8" key="1">
    <citation type="journal article" date="2022" name="Arch. Microbiol.">
        <title>Thiomicrorhabdus immobilis sp. nov., a mesophilic sulfur-oxidizing bacterium isolated from sediment of a brackish lake in northern Japan.</title>
        <authorList>
            <person name="Kojima H."/>
            <person name="Mochizuki J."/>
            <person name="Kanda M."/>
            <person name="Watanabe T."/>
            <person name="Fukui M."/>
        </authorList>
    </citation>
    <scope>NUCLEOTIDE SEQUENCE</scope>
    <source>
        <strain evidence="8">Am19</strain>
    </source>
</reference>
<comment type="function">
    <text evidence="6">Catalyzes the reduction of dTDP-6-deoxy-L-lyxo-4-hexulose to yield dTDP-L-rhamnose.</text>
</comment>